<keyword evidence="3" id="KW-1185">Reference proteome</keyword>
<dbReference type="EMBL" id="LRBS01000063">
    <property type="protein sequence ID" value="OII76444.1"/>
    <property type="molecule type" value="Genomic_DNA"/>
</dbReference>
<keyword evidence="1" id="KW-1133">Transmembrane helix</keyword>
<dbReference type="RefSeq" id="XP_067068290.1">
    <property type="nucleotide sequence ID" value="XM_067210460.1"/>
</dbReference>
<organism evidence="2 3">
    <name type="scientific">Cryptosporidium andersoni</name>
    <dbReference type="NCBI Taxonomy" id="117008"/>
    <lineage>
        <taxon>Eukaryota</taxon>
        <taxon>Sar</taxon>
        <taxon>Alveolata</taxon>
        <taxon>Apicomplexa</taxon>
        <taxon>Conoidasida</taxon>
        <taxon>Coccidia</taxon>
        <taxon>Eucoccidiorida</taxon>
        <taxon>Eimeriorina</taxon>
        <taxon>Cryptosporidiidae</taxon>
        <taxon>Cryptosporidium</taxon>
    </lineage>
</organism>
<evidence type="ECO:0000256" key="1">
    <source>
        <dbReference type="SAM" id="Phobius"/>
    </source>
</evidence>
<comment type="caution">
    <text evidence="2">The sequence shown here is derived from an EMBL/GenBank/DDBJ whole genome shotgun (WGS) entry which is preliminary data.</text>
</comment>
<name>A0A1J4MTW5_9CRYT</name>
<keyword evidence="1" id="KW-0812">Transmembrane</keyword>
<evidence type="ECO:0000313" key="3">
    <source>
        <dbReference type="Proteomes" id="UP000186804"/>
    </source>
</evidence>
<proteinExistence type="predicted"/>
<dbReference type="GeneID" id="92364397"/>
<feature type="transmembrane region" description="Helical" evidence="1">
    <location>
        <begin position="6"/>
        <end position="26"/>
    </location>
</feature>
<dbReference type="Proteomes" id="UP000186804">
    <property type="component" value="Unassembled WGS sequence"/>
</dbReference>
<dbReference type="OrthoDB" id="10404425at2759"/>
<protein>
    <submittedName>
        <fullName evidence="2">Uncharacterized protein</fullName>
    </submittedName>
</protein>
<gene>
    <name evidence="2" type="ORF">cand_002120</name>
</gene>
<sequence length="268" mass="31361">MNKLILYIPIYLIYALYFNLLFEVSINTYKSSSNKSTAQIATNIGHYEHGYDTGDKYKLMEAINNSFDELDSISPSNGFSRYSATRKPRRMKNQRRSNIVGHKYNELRRCQLNIISWFQILLEYIHFPFNSPFFPKVFHNVYIDNFMLSLKVLNSNLAFCDYKIRKLKVNKDVISLTPLHLNIEVDSTSISRPFQRREFKHLLKRTKADIKNKVLALKAIRVNISKHLNSSHCSECLYKSSINTLLNIISNLLRIYDIMDSNSKSKLL</sequence>
<keyword evidence="1" id="KW-0472">Membrane</keyword>
<accession>A0A1J4MTW5</accession>
<dbReference type="AlphaFoldDB" id="A0A1J4MTW5"/>
<reference evidence="2 3" key="1">
    <citation type="submission" date="2016-10" db="EMBL/GenBank/DDBJ databases">
        <title>Reductive evolution of mitochondrial metabolism and differential evolution of invasion-related proteins in Cryptosporidium.</title>
        <authorList>
            <person name="Liu S."/>
            <person name="Roellig D.M."/>
            <person name="Guo Y."/>
            <person name="Li N."/>
            <person name="Frace M.A."/>
            <person name="Tang K."/>
            <person name="Zhang L."/>
            <person name="Feng Y."/>
            <person name="Xiao L."/>
        </authorList>
    </citation>
    <scope>NUCLEOTIDE SEQUENCE [LARGE SCALE GENOMIC DNA]</scope>
    <source>
        <strain evidence="2">30847</strain>
    </source>
</reference>
<evidence type="ECO:0000313" key="2">
    <source>
        <dbReference type="EMBL" id="OII76444.1"/>
    </source>
</evidence>
<dbReference type="VEuPathDB" id="CryptoDB:cand_002120"/>